<evidence type="ECO:0000256" key="3">
    <source>
        <dbReference type="SAM" id="MobiDB-lite"/>
    </source>
</evidence>
<dbReference type="PRINTS" id="PR00466">
    <property type="entry name" value="GP91PHOX"/>
</dbReference>
<evidence type="ECO:0000313" key="6">
    <source>
        <dbReference type="Proteomes" id="UP001642482"/>
    </source>
</evidence>
<keyword evidence="6" id="KW-1185">Reference proteome</keyword>
<evidence type="ECO:0000256" key="1">
    <source>
        <dbReference type="ARBA" id="ARBA00022448"/>
    </source>
</evidence>
<feature type="region of interest" description="Disordered" evidence="3">
    <location>
        <begin position="147"/>
        <end position="174"/>
    </location>
</feature>
<keyword evidence="2" id="KW-0560">Oxidoreductase</keyword>
<name>A0ABP0C7Q7_9PEZI</name>
<dbReference type="Gene3D" id="3.40.50.80">
    <property type="entry name" value="Nucleotide-binding domain of ferredoxin-NADP reductase (FNR) module"/>
    <property type="match status" value="1"/>
</dbReference>
<feature type="compositionally biased region" description="Low complexity" evidence="3">
    <location>
        <begin position="154"/>
        <end position="170"/>
    </location>
</feature>
<dbReference type="PANTHER" id="PTHR32361">
    <property type="entry name" value="FERRIC/CUPRIC REDUCTASE TRANSMEMBRANE COMPONENT"/>
    <property type="match status" value="1"/>
</dbReference>
<dbReference type="InterPro" id="IPR000778">
    <property type="entry name" value="Cyt_b245_heavy_chain"/>
</dbReference>
<dbReference type="InterPro" id="IPR013121">
    <property type="entry name" value="Fe_red_NAD-bd_6"/>
</dbReference>
<comment type="caution">
    <text evidence="5">The sequence shown here is derived from an EMBL/GenBank/DDBJ whole genome shotgun (WGS) entry which is preliminary data.</text>
</comment>
<dbReference type="Proteomes" id="UP001642482">
    <property type="component" value="Unassembled WGS sequence"/>
</dbReference>
<evidence type="ECO:0000259" key="4">
    <source>
        <dbReference type="Pfam" id="PF08030"/>
    </source>
</evidence>
<gene>
    <name evidence="5" type="ORF">SEUCBS140593_006659</name>
</gene>
<dbReference type="InterPro" id="IPR051410">
    <property type="entry name" value="Ferric/Cupric_Reductase"/>
</dbReference>
<accession>A0ABP0C7Q7</accession>
<sequence>MVPQSQLPTHIPAASSSTCVRTTARLRKQCQKASDGITHPKLPVEGPYGEKSDLHQFDTVLLFVGGTGIASAVPYILDHIQRKLQNMTRTTDIQLVWSGRQKAMFDHIAATNLREALQRNDIHASFFVTVRAPVTTASTIILDSEKVNEKSTGSAPGTSSPDSVSSVQPPTALATTYGRPDVRAIIASTIEQAKISSTRVAVLVCGPAQMADGSRDAVFTAMRGGFHGIEYFEETFGW</sequence>
<dbReference type="EMBL" id="CAWUHD010000074">
    <property type="protein sequence ID" value="CAK7227685.1"/>
    <property type="molecule type" value="Genomic_DNA"/>
</dbReference>
<dbReference type="CDD" id="cd06186">
    <property type="entry name" value="NOX_Duox_like_FAD_NADP"/>
    <property type="match status" value="1"/>
</dbReference>
<evidence type="ECO:0000256" key="2">
    <source>
        <dbReference type="ARBA" id="ARBA00023002"/>
    </source>
</evidence>
<dbReference type="PANTHER" id="PTHR32361:SF9">
    <property type="entry name" value="FERRIC REDUCTASE TRANSMEMBRANE COMPONENT 3-RELATED"/>
    <property type="match status" value="1"/>
</dbReference>
<reference evidence="5 6" key="1">
    <citation type="submission" date="2024-01" db="EMBL/GenBank/DDBJ databases">
        <authorList>
            <person name="Allen C."/>
            <person name="Tagirdzhanova G."/>
        </authorList>
    </citation>
    <scope>NUCLEOTIDE SEQUENCE [LARGE SCALE GENOMIC DNA]</scope>
</reference>
<feature type="domain" description="Ferric reductase NAD binding" evidence="4">
    <location>
        <begin position="57"/>
        <end position="217"/>
    </location>
</feature>
<keyword evidence="1" id="KW-0813">Transport</keyword>
<organism evidence="5 6">
    <name type="scientific">Sporothrix eucalyptigena</name>
    <dbReference type="NCBI Taxonomy" id="1812306"/>
    <lineage>
        <taxon>Eukaryota</taxon>
        <taxon>Fungi</taxon>
        <taxon>Dikarya</taxon>
        <taxon>Ascomycota</taxon>
        <taxon>Pezizomycotina</taxon>
        <taxon>Sordariomycetes</taxon>
        <taxon>Sordariomycetidae</taxon>
        <taxon>Ophiostomatales</taxon>
        <taxon>Ophiostomataceae</taxon>
        <taxon>Sporothrix</taxon>
    </lineage>
</organism>
<protein>
    <recommendedName>
        <fullName evidence="4">Ferric reductase NAD binding domain-containing protein</fullName>
    </recommendedName>
</protein>
<proteinExistence type="predicted"/>
<evidence type="ECO:0000313" key="5">
    <source>
        <dbReference type="EMBL" id="CAK7227685.1"/>
    </source>
</evidence>
<dbReference type="InterPro" id="IPR039261">
    <property type="entry name" value="FNR_nucleotide-bd"/>
</dbReference>
<dbReference type="SUPFAM" id="SSF52343">
    <property type="entry name" value="Ferredoxin reductase-like, C-terminal NADP-linked domain"/>
    <property type="match status" value="1"/>
</dbReference>
<dbReference type="Pfam" id="PF08030">
    <property type="entry name" value="NAD_binding_6"/>
    <property type="match status" value="1"/>
</dbReference>